<keyword evidence="2" id="KW-0732">Signal</keyword>
<dbReference type="PROSITE" id="PS51352">
    <property type="entry name" value="THIOREDOXIN_2"/>
    <property type="match status" value="1"/>
</dbReference>
<accession>A0AAD8XT49</accession>
<name>A0AAD8XT49_9STRA</name>
<evidence type="ECO:0000313" key="4">
    <source>
        <dbReference type="EMBL" id="KAK1732995.1"/>
    </source>
</evidence>
<dbReference type="InterPro" id="IPR013766">
    <property type="entry name" value="Thioredoxin_domain"/>
</dbReference>
<dbReference type="CDD" id="cd02961">
    <property type="entry name" value="PDI_a_family"/>
    <property type="match status" value="1"/>
</dbReference>
<dbReference type="PANTHER" id="PTHR43601">
    <property type="entry name" value="THIOREDOXIN, MITOCHONDRIAL"/>
    <property type="match status" value="1"/>
</dbReference>
<reference evidence="4" key="1">
    <citation type="submission" date="2023-06" db="EMBL/GenBank/DDBJ databases">
        <title>Survivors Of The Sea: Transcriptome response of Skeletonema marinoi to long-term dormancy.</title>
        <authorList>
            <person name="Pinder M.I.M."/>
            <person name="Kourtchenko O."/>
            <person name="Robertson E.K."/>
            <person name="Larsson T."/>
            <person name="Maumus F."/>
            <person name="Osuna-Cruz C.M."/>
            <person name="Vancaester E."/>
            <person name="Stenow R."/>
            <person name="Vandepoele K."/>
            <person name="Ploug H."/>
            <person name="Bruchert V."/>
            <person name="Godhe A."/>
            <person name="Topel M."/>
        </authorList>
    </citation>
    <scope>NUCLEOTIDE SEQUENCE</scope>
    <source>
        <strain evidence="4">R05AC</strain>
    </source>
</reference>
<evidence type="ECO:0000256" key="1">
    <source>
        <dbReference type="ARBA" id="ARBA00008987"/>
    </source>
</evidence>
<dbReference type="Proteomes" id="UP001224775">
    <property type="component" value="Unassembled WGS sequence"/>
</dbReference>
<sequence length="271" mass="30873">MTPMLLSPRRNMMLLPLAFTVLLWLTCSAFSPRPSHLPSCRLRFPRHISPIINENTSVLLSSRASNFDDDDDRSRPNIVKIQTHQDYVDFLQEDDRLCLVKFYASWCKSCKRFGVSYRHLAFEEGDHLNPNGDVVHVGNVRFAEVEYSQNAKLCKSLKVKKLPTVHYYKRGGGKLSELTCKPSQFQLAIDEMNRLLDGNDADDDVENTIMGSKLEDVEEVTVPRNISDGSKNITSSSFDEALENLSQEIMKTIQSNQTTSGGKEKNSWFRF</sequence>
<dbReference type="InterPro" id="IPR036249">
    <property type="entry name" value="Thioredoxin-like_sf"/>
</dbReference>
<keyword evidence="5" id="KW-1185">Reference proteome</keyword>
<feature type="domain" description="Thioredoxin" evidence="3">
    <location>
        <begin position="58"/>
        <end position="232"/>
    </location>
</feature>
<feature type="signal peptide" evidence="2">
    <location>
        <begin position="1"/>
        <end position="29"/>
    </location>
</feature>
<protein>
    <submittedName>
        <fullName evidence="4">Thioredoxin domain-containing protein</fullName>
    </submittedName>
</protein>
<dbReference type="PANTHER" id="PTHR43601:SF32">
    <property type="entry name" value="THIOREDOXIN-LIKE 2-2, CHLOROPLASTIC"/>
    <property type="match status" value="1"/>
</dbReference>
<comment type="similarity">
    <text evidence="1">Belongs to the thioredoxin family.</text>
</comment>
<evidence type="ECO:0000259" key="3">
    <source>
        <dbReference type="PROSITE" id="PS51352"/>
    </source>
</evidence>
<comment type="caution">
    <text evidence="4">The sequence shown here is derived from an EMBL/GenBank/DDBJ whole genome shotgun (WGS) entry which is preliminary data.</text>
</comment>
<dbReference type="Gene3D" id="3.40.30.10">
    <property type="entry name" value="Glutaredoxin"/>
    <property type="match status" value="1"/>
</dbReference>
<evidence type="ECO:0000313" key="5">
    <source>
        <dbReference type="Proteomes" id="UP001224775"/>
    </source>
</evidence>
<dbReference type="GO" id="GO:0045454">
    <property type="term" value="P:cell redox homeostasis"/>
    <property type="evidence" value="ECO:0007669"/>
    <property type="project" value="TreeGrafter"/>
</dbReference>
<dbReference type="AlphaFoldDB" id="A0AAD8XT49"/>
<feature type="chain" id="PRO_5041959600" evidence="2">
    <location>
        <begin position="30"/>
        <end position="271"/>
    </location>
</feature>
<proteinExistence type="inferred from homology"/>
<organism evidence="4 5">
    <name type="scientific">Skeletonema marinoi</name>
    <dbReference type="NCBI Taxonomy" id="267567"/>
    <lineage>
        <taxon>Eukaryota</taxon>
        <taxon>Sar</taxon>
        <taxon>Stramenopiles</taxon>
        <taxon>Ochrophyta</taxon>
        <taxon>Bacillariophyta</taxon>
        <taxon>Coscinodiscophyceae</taxon>
        <taxon>Thalassiosirophycidae</taxon>
        <taxon>Thalassiosirales</taxon>
        <taxon>Skeletonemataceae</taxon>
        <taxon>Skeletonema</taxon>
        <taxon>Skeletonema marinoi-dohrnii complex</taxon>
    </lineage>
</organism>
<dbReference type="EMBL" id="JATAAI010000055">
    <property type="protein sequence ID" value="KAK1732995.1"/>
    <property type="molecule type" value="Genomic_DNA"/>
</dbReference>
<dbReference type="SUPFAM" id="SSF52833">
    <property type="entry name" value="Thioredoxin-like"/>
    <property type="match status" value="1"/>
</dbReference>
<dbReference type="Pfam" id="PF00085">
    <property type="entry name" value="Thioredoxin"/>
    <property type="match status" value="1"/>
</dbReference>
<gene>
    <name evidence="4" type="ORF">QTG54_016326</name>
</gene>
<evidence type="ECO:0000256" key="2">
    <source>
        <dbReference type="SAM" id="SignalP"/>
    </source>
</evidence>